<proteinExistence type="predicted"/>
<dbReference type="InterPro" id="IPR006311">
    <property type="entry name" value="TAT_signal"/>
</dbReference>
<dbReference type="Proteomes" id="UP001595872">
    <property type="component" value="Unassembled WGS sequence"/>
</dbReference>
<evidence type="ECO:0000313" key="2">
    <source>
        <dbReference type="EMBL" id="MFC4910029.1"/>
    </source>
</evidence>
<dbReference type="InterPro" id="IPR051781">
    <property type="entry name" value="Metallo-dep_Hydrolase"/>
</dbReference>
<dbReference type="Gene3D" id="2.30.40.10">
    <property type="entry name" value="Urease, subunit C, domain 1"/>
    <property type="match status" value="2"/>
</dbReference>
<name>A0ABV9U1A8_9ACTN</name>
<dbReference type="InterPro" id="IPR032466">
    <property type="entry name" value="Metal_Hydrolase"/>
</dbReference>
<dbReference type="SUPFAM" id="SSF51338">
    <property type="entry name" value="Composite domain of metallo-dependent hydrolases"/>
    <property type="match status" value="1"/>
</dbReference>
<dbReference type="InterPro" id="IPR006680">
    <property type="entry name" value="Amidohydro-rel"/>
</dbReference>
<accession>A0ABV9U1A8</accession>
<sequence length="524" mass="56893">MAHDEKARSRREVLGGTAAVFAGAALLASVPRPASALEGPGSSRAGEGAAFALTHATLIDATGAPPMRDMTVLVRGQVIAAIGRTGEVAVPSGAKVLDLAGRFVIPGLIESHVHSIGPETVVPPLYALTGVTSVREMRGETFHHQWRDEIASGRLLGPRWIIGSPIVDGRPSLHTSVTGSLIEVGTAAEAREAVRRAKREGADFVKVYSRLTREAYFALADEARVQGIPFAGHCPDPVTIAEAVRAGQRTLEHMDAVLLATSSREREIRRGLAAITTDASQDTFHRYRDWYQRIHALEHLAVRSFDPERTRALFRDLARHGRAVVPTLRIHQSLELPETNRKTDEWKYLSSDMTSWWSDVAEVMTGGRSAEEAAEIREIFEHRKALVGRMKRAGVRLLAGTDTGDPYIVPGFALHEELELLVQAGLTPMQALQAATSEPARAFGMAEKLGTVERGKLADLVVLDRDPLADIRHTRTIHALVVNGRLITSDERTRLLAEVEKAARSERGPVAPAGCGCAKHPSRP</sequence>
<reference evidence="3" key="1">
    <citation type="journal article" date="2019" name="Int. J. Syst. Evol. Microbiol.">
        <title>The Global Catalogue of Microorganisms (GCM) 10K type strain sequencing project: providing services to taxonomists for standard genome sequencing and annotation.</title>
        <authorList>
            <consortium name="The Broad Institute Genomics Platform"/>
            <consortium name="The Broad Institute Genome Sequencing Center for Infectious Disease"/>
            <person name="Wu L."/>
            <person name="Ma J."/>
        </authorList>
    </citation>
    <scope>NUCLEOTIDE SEQUENCE [LARGE SCALE GENOMIC DNA]</scope>
    <source>
        <strain evidence="3">KLKA75</strain>
    </source>
</reference>
<dbReference type="PROSITE" id="PS51318">
    <property type="entry name" value="TAT"/>
    <property type="match status" value="1"/>
</dbReference>
<evidence type="ECO:0000259" key="1">
    <source>
        <dbReference type="Pfam" id="PF01979"/>
    </source>
</evidence>
<dbReference type="Pfam" id="PF01979">
    <property type="entry name" value="Amidohydro_1"/>
    <property type="match status" value="1"/>
</dbReference>
<dbReference type="PANTHER" id="PTHR43135:SF3">
    <property type="entry name" value="ALPHA-D-RIBOSE 1-METHYLPHOSPHONATE 5-TRIPHOSPHATE DIPHOSPHATASE"/>
    <property type="match status" value="1"/>
</dbReference>
<dbReference type="Gene3D" id="3.20.20.140">
    <property type="entry name" value="Metal-dependent hydrolases"/>
    <property type="match status" value="2"/>
</dbReference>
<protein>
    <submittedName>
        <fullName evidence="2">Amidohydrolase family protein</fullName>
    </submittedName>
</protein>
<dbReference type="InterPro" id="IPR011059">
    <property type="entry name" value="Metal-dep_hydrolase_composite"/>
</dbReference>
<gene>
    <name evidence="2" type="ORF">ACFPCY_22090</name>
</gene>
<dbReference type="RefSeq" id="WP_378258019.1">
    <property type="nucleotide sequence ID" value="NZ_JBHSIT010000006.1"/>
</dbReference>
<feature type="domain" description="Amidohydrolase-related" evidence="1">
    <location>
        <begin position="103"/>
        <end position="486"/>
    </location>
</feature>
<dbReference type="SUPFAM" id="SSF51556">
    <property type="entry name" value="Metallo-dependent hydrolases"/>
    <property type="match status" value="1"/>
</dbReference>
<organism evidence="2 3">
    <name type="scientific">Actinomadura gamaensis</name>
    <dbReference type="NCBI Taxonomy" id="1763541"/>
    <lineage>
        <taxon>Bacteria</taxon>
        <taxon>Bacillati</taxon>
        <taxon>Actinomycetota</taxon>
        <taxon>Actinomycetes</taxon>
        <taxon>Streptosporangiales</taxon>
        <taxon>Thermomonosporaceae</taxon>
        <taxon>Actinomadura</taxon>
    </lineage>
</organism>
<keyword evidence="3" id="KW-1185">Reference proteome</keyword>
<comment type="caution">
    <text evidence="2">The sequence shown here is derived from an EMBL/GenBank/DDBJ whole genome shotgun (WGS) entry which is preliminary data.</text>
</comment>
<evidence type="ECO:0000313" key="3">
    <source>
        <dbReference type="Proteomes" id="UP001595872"/>
    </source>
</evidence>
<dbReference type="PANTHER" id="PTHR43135">
    <property type="entry name" value="ALPHA-D-RIBOSE 1-METHYLPHOSPHONATE 5-TRIPHOSPHATE DIPHOSPHATASE"/>
    <property type="match status" value="1"/>
</dbReference>
<dbReference type="EMBL" id="JBHSIT010000006">
    <property type="protein sequence ID" value="MFC4910029.1"/>
    <property type="molecule type" value="Genomic_DNA"/>
</dbReference>